<evidence type="ECO:0000313" key="2">
    <source>
        <dbReference type="EMBL" id="QEE23186.1"/>
    </source>
</evidence>
<dbReference type="Proteomes" id="UP000321807">
    <property type="component" value="Chromosome"/>
</dbReference>
<keyword evidence="1" id="KW-0472">Membrane</keyword>
<reference evidence="2 3" key="1">
    <citation type="submission" date="2019-08" db="EMBL/GenBank/DDBJ databases">
        <title>Complete genome sequence of Rhodanobacter glycinis strain T01E-68 isolated from tomato root.</title>
        <authorList>
            <person name="Weon H.-Y."/>
            <person name="Lee S.A."/>
        </authorList>
    </citation>
    <scope>NUCLEOTIDE SEQUENCE [LARGE SCALE GENOMIC DNA]</scope>
    <source>
        <strain evidence="2 3">T01E-68</strain>
    </source>
</reference>
<keyword evidence="1" id="KW-0812">Transmembrane</keyword>
<dbReference type="EMBL" id="CP042807">
    <property type="protein sequence ID" value="QEE23186.1"/>
    <property type="molecule type" value="Genomic_DNA"/>
</dbReference>
<dbReference type="RefSeq" id="WP_147625968.1">
    <property type="nucleotide sequence ID" value="NZ_CP042807.1"/>
</dbReference>
<dbReference type="KEGG" id="rgl:CS053_00740"/>
<keyword evidence="1" id="KW-1133">Transmembrane helix</keyword>
<organism evidence="2 3">
    <name type="scientific">Rhodanobacter glycinis</name>
    <dbReference type="NCBI Taxonomy" id="582702"/>
    <lineage>
        <taxon>Bacteria</taxon>
        <taxon>Pseudomonadati</taxon>
        <taxon>Pseudomonadota</taxon>
        <taxon>Gammaproteobacteria</taxon>
        <taxon>Lysobacterales</taxon>
        <taxon>Rhodanobacteraceae</taxon>
        <taxon>Rhodanobacter</taxon>
    </lineage>
</organism>
<sequence>MLNSIFFPELKEIKEQERSRVLRQALGGINDGASILKHTLSLIGIILVAVIGDYIFGHHGAIIFVGLYLLGLFILKIRSMKRFISDKVKSNRE</sequence>
<evidence type="ECO:0000256" key="1">
    <source>
        <dbReference type="SAM" id="Phobius"/>
    </source>
</evidence>
<evidence type="ECO:0000313" key="3">
    <source>
        <dbReference type="Proteomes" id="UP000321807"/>
    </source>
</evidence>
<accession>A0A5B9DZ10</accession>
<name>A0A5B9DZ10_9GAMM</name>
<feature type="transmembrane region" description="Helical" evidence="1">
    <location>
        <begin position="42"/>
        <end position="75"/>
    </location>
</feature>
<proteinExistence type="predicted"/>
<dbReference type="AlphaFoldDB" id="A0A5B9DZ10"/>
<protein>
    <submittedName>
        <fullName evidence="2">Uncharacterized protein</fullName>
    </submittedName>
</protein>
<gene>
    <name evidence="2" type="ORF">CS053_00740</name>
</gene>